<reference evidence="1 2" key="1">
    <citation type="journal article" date="2014" name="FEMS Microbiol. Lett.">
        <title>The genome of the Erwinia amylovora phage PhiEaH1 reveals greater diversity and broadens the applicability of phages for the treatment of fire blight.</title>
        <authorList>
            <person name="Meczker K."/>
            <person name="Domotor D."/>
            <person name="Vass J."/>
            <person name="Rakhely G."/>
            <person name="Schneider G."/>
            <person name="Kovacs T."/>
        </authorList>
    </citation>
    <scope>NUCLEOTIDE SEQUENCE [LARGE SCALE GENOMIC DNA]</scope>
</reference>
<dbReference type="Proteomes" id="UP000204235">
    <property type="component" value="Segment"/>
</dbReference>
<protein>
    <submittedName>
        <fullName evidence="1">Uncharacterized protein</fullName>
    </submittedName>
</protein>
<keyword evidence="2" id="KW-1185">Reference proteome</keyword>
<proteinExistence type="predicted"/>
<evidence type="ECO:0000313" key="2">
    <source>
        <dbReference type="Proteomes" id="UP000204235"/>
    </source>
</evidence>
<dbReference type="KEGG" id="vg:18500948"/>
<dbReference type="GeneID" id="18500948"/>
<accession>W8CZL2</accession>
<organism evidence="1 2">
    <name type="scientific">Erwinia phage PhiEaH1</name>
    <dbReference type="NCBI Taxonomy" id="1401669"/>
    <lineage>
        <taxon>Viruses</taxon>
        <taxon>Duplodnaviria</taxon>
        <taxon>Heunggongvirae</taxon>
        <taxon>Uroviricota</taxon>
        <taxon>Caudoviricetes</taxon>
        <taxon>Chimalliviridae</taxon>
        <taxon>Iapetusvirus</taxon>
        <taxon>Iapetusvirus EaH1</taxon>
    </lineage>
</organism>
<sequence>MFSHITLKEEVLKFSRIDRSHFLLRGDNVSLDFCKGFMEMPVLVGPILKTQQYQIHQEIETFLKIKGLISESSRMQAVVTMGVDVFEGVWRGTSTRLTPFAVYVRARTSGNKHTLEIYRVKE</sequence>
<dbReference type="RefSeq" id="YP_009010102.1">
    <property type="nucleotide sequence ID" value="NC_023610.1"/>
</dbReference>
<evidence type="ECO:0000313" key="1">
    <source>
        <dbReference type="EMBL" id="AGX01771.1"/>
    </source>
</evidence>
<dbReference type="EMBL" id="KF623294">
    <property type="protein sequence ID" value="AGX01771.1"/>
    <property type="molecule type" value="Genomic_DNA"/>
</dbReference>
<name>W8CZL2_9CAUD</name>